<gene>
    <name evidence="4" type="ORF">SAMN05444266_113100</name>
</gene>
<evidence type="ECO:0000313" key="5">
    <source>
        <dbReference type="Proteomes" id="UP000184420"/>
    </source>
</evidence>
<dbReference type="EMBL" id="FRBL01000013">
    <property type="protein sequence ID" value="SHM91071.1"/>
    <property type="molecule type" value="Genomic_DNA"/>
</dbReference>
<accession>A0A1M7MKU7</accession>
<dbReference type="InterPro" id="IPR050498">
    <property type="entry name" value="Ycf3"/>
</dbReference>
<dbReference type="SMART" id="SM00028">
    <property type="entry name" value="TPR"/>
    <property type="match status" value="2"/>
</dbReference>
<dbReference type="PANTHER" id="PTHR44858">
    <property type="entry name" value="TETRATRICOPEPTIDE REPEAT PROTEIN 6"/>
    <property type="match status" value="1"/>
</dbReference>
<dbReference type="InterPro" id="IPR011990">
    <property type="entry name" value="TPR-like_helical_dom_sf"/>
</dbReference>
<sequence>MAMHEIETLVETSILCLDNSQDELADYRSLIFNLYQLQDSFDTGFTHFRVMDILIKHRYVYTFPITAHPAYLEHTAFFDGLAASQKFSFIYANPAKEWDATANPVAGYANYDHATGKYILYCDAGSLLWSAMVAAGTITGKDALAPEPMGFFHLALTITEFAAAQQDKDLLGLWYLLLPYMVMQAEQDGIPIQTKDLETIFNIIVNQDAIPHEGLPYIEDIPKGGELGAFCEWWYAPAKEWMPTEPEAAEEIDLEAIPFTQEVEKSAHWYSQQVVTLMETATNAIQQMEENGGDEATQQAIQQQLAAALTYANKGLEIAPGEPNLLMNKGSILMLLQDYPAAMACYDEALTAAPTNPYVHLNRAILFYHMDQFQESKASFEKLLQLEPSNEFAQQWLQHLREEGY</sequence>
<dbReference type="PANTHER" id="PTHR44858:SF1">
    <property type="entry name" value="UDP-N-ACETYLGLUCOSAMINE--PEPTIDE N-ACETYLGLUCOSAMINYLTRANSFERASE SPINDLY-RELATED"/>
    <property type="match status" value="1"/>
</dbReference>
<organism evidence="4 5">
    <name type="scientific">Chitinophaga jiangningensis</name>
    <dbReference type="NCBI Taxonomy" id="1419482"/>
    <lineage>
        <taxon>Bacteria</taxon>
        <taxon>Pseudomonadati</taxon>
        <taxon>Bacteroidota</taxon>
        <taxon>Chitinophagia</taxon>
        <taxon>Chitinophagales</taxon>
        <taxon>Chitinophagaceae</taxon>
        <taxon>Chitinophaga</taxon>
    </lineage>
</organism>
<dbReference type="SUPFAM" id="SSF48452">
    <property type="entry name" value="TPR-like"/>
    <property type="match status" value="1"/>
</dbReference>
<reference evidence="4 5" key="1">
    <citation type="submission" date="2016-11" db="EMBL/GenBank/DDBJ databases">
        <authorList>
            <person name="Jaros S."/>
            <person name="Januszkiewicz K."/>
            <person name="Wedrychowicz H."/>
        </authorList>
    </citation>
    <scope>NUCLEOTIDE SEQUENCE [LARGE SCALE GENOMIC DNA]</scope>
    <source>
        <strain evidence="4 5">DSM 27406</strain>
    </source>
</reference>
<evidence type="ECO:0000313" key="4">
    <source>
        <dbReference type="EMBL" id="SHM91071.1"/>
    </source>
</evidence>
<dbReference type="OrthoDB" id="1446882at2"/>
<keyword evidence="2 3" id="KW-0802">TPR repeat</keyword>
<dbReference type="PROSITE" id="PS50005">
    <property type="entry name" value="TPR"/>
    <property type="match status" value="2"/>
</dbReference>
<dbReference type="Gene3D" id="1.25.40.10">
    <property type="entry name" value="Tetratricopeptide repeat domain"/>
    <property type="match status" value="1"/>
</dbReference>
<feature type="repeat" description="TPR" evidence="3">
    <location>
        <begin position="357"/>
        <end position="390"/>
    </location>
</feature>
<proteinExistence type="predicted"/>
<keyword evidence="5" id="KW-1185">Reference proteome</keyword>
<keyword evidence="1" id="KW-0677">Repeat</keyword>
<feature type="repeat" description="TPR" evidence="3">
    <location>
        <begin position="323"/>
        <end position="356"/>
    </location>
</feature>
<dbReference type="STRING" id="1419482.SAMN05444266_113100"/>
<evidence type="ECO:0000256" key="3">
    <source>
        <dbReference type="PROSITE-ProRule" id="PRU00339"/>
    </source>
</evidence>
<dbReference type="RefSeq" id="WP_073087381.1">
    <property type="nucleotide sequence ID" value="NZ_FRBL01000013.1"/>
</dbReference>
<evidence type="ECO:0000256" key="1">
    <source>
        <dbReference type="ARBA" id="ARBA00022737"/>
    </source>
</evidence>
<dbReference type="Pfam" id="PF13181">
    <property type="entry name" value="TPR_8"/>
    <property type="match status" value="2"/>
</dbReference>
<evidence type="ECO:0000256" key="2">
    <source>
        <dbReference type="ARBA" id="ARBA00022803"/>
    </source>
</evidence>
<dbReference type="AlphaFoldDB" id="A0A1M7MKU7"/>
<dbReference type="InterPro" id="IPR019734">
    <property type="entry name" value="TPR_rpt"/>
</dbReference>
<name>A0A1M7MKU7_9BACT</name>
<dbReference type="Proteomes" id="UP000184420">
    <property type="component" value="Unassembled WGS sequence"/>
</dbReference>
<protein>
    <submittedName>
        <fullName evidence="4">Tetratricopeptide repeat-containing protein</fullName>
    </submittedName>
</protein>